<keyword evidence="6" id="KW-0560">Oxidoreductase</keyword>
<feature type="compositionally biased region" description="Low complexity" evidence="9">
    <location>
        <begin position="479"/>
        <end position="488"/>
    </location>
</feature>
<evidence type="ECO:0000256" key="7">
    <source>
        <dbReference type="ARBA" id="ARBA00023065"/>
    </source>
</evidence>
<keyword evidence="8 10" id="KW-0472">Membrane</keyword>
<gene>
    <name evidence="14" type="ORF">WHR41_01398</name>
</gene>
<dbReference type="RefSeq" id="XP_069233124.1">
    <property type="nucleotide sequence ID" value="XM_069370004.1"/>
</dbReference>
<evidence type="ECO:0000313" key="14">
    <source>
        <dbReference type="EMBL" id="KAL1590019.1"/>
    </source>
</evidence>
<feature type="domain" description="Ferric oxidoreductase" evidence="11">
    <location>
        <begin position="120"/>
        <end position="235"/>
    </location>
</feature>
<comment type="caution">
    <text evidence="14">The sequence shown here is derived from an EMBL/GenBank/DDBJ whole genome shotgun (WGS) entry which is preliminary data.</text>
</comment>
<dbReference type="GO" id="GO:0000293">
    <property type="term" value="F:ferric-chelate reductase activity"/>
    <property type="evidence" value="ECO:0007669"/>
    <property type="project" value="UniProtKB-ARBA"/>
</dbReference>
<dbReference type="InterPro" id="IPR039261">
    <property type="entry name" value="FNR_nucleotide-bd"/>
</dbReference>
<feature type="transmembrane region" description="Helical" evidence="10">
    <location>
        <begin position="220"/>
        <end position="241"/>
    </location>
</feature>
<dbReference type="InterPro" id="IPR013121">
    <property type="entry name" value="Fe_red_NAD-bd_6"/>
</dbReference>
<accession>A0AB34KYA8</accession>
<dbReference type="GO" id="GO:0006879">
    <property type="term" value="P:intracellular iron ion homeostasis"/>
    <property type="evidence" value="ECO:0007669"/>
    <property type="project" value="TreeGrafter"/>
</dbReference>
<dbReference type="GeneID" id="96002842"/>
<evidence type="ECO:0000256" key="3">
    <source>
        <dbReference type="ARBA" id="ARBA00022692"/>
    </source>
</evidence>
<dbReference type="CDD" id="cd06186">
    <property type="entry name" value="NOX_Duox_like_FAD_NADP"/>
    <property type="match status" value="1"/>
</dbReference>
<dbReference type="EMBL" id="JAAQHG020000003">
    <property type="protein sequence ID" value="KAL1590019.1"/>
    <property type="molecule type" value="Genomic_DNA"/>
</dbReference>
<keyword evidence="2" id="KW-0813">Transport</keyword>
<comment type="subcellular location">
    <subcellularLocation>
        <location evidence="1">Membrane</location>
        <topology evidence="1">Multi-pass membrane protein</topology>
    </subcellularLocation>
</comment>
<dbReference type="SFLD" id="SFLDG01168">
    <property type="entry name" value="Ferric_reductase_subgroup_(FRE"/>
    <property type="match status" value="1"/>
</dbReference>
<dbReference type="Proteomes" id="UP000803884">
    <property type="component" value="Unassembled WGS sequence"/>
</dbReference>
<feature type="domain" description="Ferric reductase NAD binding" evidence="13">
    <location>
        <begin position="374"/>
        <end position="562"/>
    </location>
</feature>
<dbReference type="InterPro" id="IPR051410">
    <property type="entry name" value="Ferric/Cupric_Reductase"/>
</dbReference>
<protein>
    <recommendedName>
        <fullName evidence="16">FAD-binding FR-type domain-containing protein</fullName>
    </recommendedName>
</protein>
<dbReference type="GO" id="GO:0005886">
    <property type="term" value="C:plasma membrane"/>
    <property type="evidence" value="ECO:0007669"/>
    <property type="project" value="TreeGrafter"/>
</dbReference>
<dbReference type="Pfam" id="PF08030">
    <property type="entry name" value="NAD_binding_6"/>
    <property type="match status" value="1"/>
</dbReference>
<feature type="transmembrane region" description="Helical" evidence="10">
    <location>
        <begin position="80"/>
        <end position="99"/>
    </location>
</feature>
<evidence type="ECO:0000256" key="2">
    <source>
        <dbReference type="ARBA" id="ARBA00022448"/>
    </source>
</evidence>
<evidence type="ECO:0000256" key="1">
    <source>
        <dbReference type="ARBA" id="ARBA00004141"/>
    </source>
</evidence>
<feature type="region of interest" description="Disordered" evidence="9">
    <location>
        <begin position="479"/>
        <end position="501"/>
    </location>
</feature>
<keyword evidence="7" id="KW-0406">Ion transport</keyword>
<dbReference type="AlphaFoldDB" id="A0AB34KYA8"/>
<name>A0AB34KYA8_9PEZI</name>
<organism evidence="14 15">
    <name type="scientific">Cladosporium halotolerans</name>
    <dbReference type="NCBI Taxonomy" id="1052096"/>
    <lineage>
        <taxon>Eukaryota</taxon>
        <taxon>Fungi</taxon>
        <taxon>Dikarya</taxon>
        <taxon>Ascomycota</taxon>
        <taxon>Pezizomycotina</taxon>
        <taxon>Dothideomycetes</taxon>
        <taxon>Dothideomycetidae</taxon>
        <taxon>Cladosporiales</taxon>
        <taxon>Cladosporiaceae</taxon>
        <taxon>Cladosporium</taxon>
    </lineage>
</organism>
<evidence type="ECO:0000256" key="10">
    <source>
        <dbReference type="SAM" id="Phobius"/>
    </source>
</evidence>
<evidence type="ECO:0008006" key="16">
    <source>
        <dbReference type="Google" id="ProtNLM"/>
    </source>
</evidence>
<dbReference type="Pfam" id="PF08022">
    <property type="entry name" value="FAD_binding_8"/>
    <property type="match status" value="1"/>
</dbReference>
<evidence type="ECO:0000256" key="4">
    <source>
        <dbReference type="ARBA" id="ARBA00022982"/>
    </source>
</evidence>
<dbReference type="Pfam" id="PF01794">
    <property type="entry name" value="Ferric_reduct"/>
    <property type="match status" value="1"/>
</dbReference>
<dbReference type="SFLD" id="SFLDS00052">
    <property type="entry name" value="Ferric_Reductase_Domain"/>
    <property type="match status" value="1"/>
</dbReference>
<keyword evidence="5 10" id="KW-1133">Transmembrane helix</keyword>
<dbReference type="PANTHER" id="PTHR32361">
    <property type="entry name" value="FERRIC/CUPRIC REDUCTASE TRANSMEMBRANE COMPONENT"/>
    <property type="match status" value="1"/>
</dbReference>
<keyword evidence="3 10" id="KW-0812">Transmembrane</keyword>
<dbReference type="GO" id="GO:0015677">
    <property type="term" value="P:copper ion import"/>
    <property type="evidence" value="ECO:0007669"/>
    <property type="project" value="TreeGrafter"/>
</dbReference>
<dbReference type="GO" id="GO:0006826">
    <property type="term" value="P:iron ion transport"/>
    <property type="evidence" value="ECO:0007669"/>
    <property type="project" value="TreeGrafter"/>
</dbReference>
<feature type="domain" description="FAD-binding 8" evidence="12">
    <location>
        <begin position="294"/>
        <end position="367"/>
    </location>
</feature>
<evidence type="ECO:0000256" key="5">
    <source>
        <dbReference type="ARBA" id="ARBA00022989"/>
    </source>
</evidence>
<dbReference type="InterPro" id="IPR013112">
    <property type="entry name" value="FAD-bd_8"/>
</dbReference>
<dbReference type="Gene3D" id="3.40.50.80">
    <property type="entry name" value="Nucleotide-binding domain of ferredoxin-NADP reductase (FNR) module"/>
    <property type="match status" value="1"/>
</dbReference>
<feature type="transmembrane region" description="Helical" evidence="10">
    <location>
        <begin position="119"/>
        <end position="137"/>
    </location>
</feature>
<evidence type="ECO:0000259" key="11">
    <source>
        <dbReference type="Pfam" id="PF01794"/>
    </source>
</evidence>
<evidence type="ECO:0000259" key="12">
    <source>
        <dbReference type="Pfam" id="PF08022"/>
    </source>
</evidence>
<dbReference type="InterPro" id="IPR013130">
    <property type="entry name" value="Fe3_Rdtase_TM_dom"/>
</dbReference>
<reference evidence="14 15" key="1">
    <citation type="journal article" date="2020" name="Microbiol. Resour. Announc.">
        <title>Draft Genome Sequence of a Cladosporium Species Isolated from the Mesophotic Ascidian Didemnum maculosum.</title>
        <authorList>
            <person name="Gioti A."/>
            <person name="Siaperas R."/>
            <person name="Nikolaivits E."/>
            <person name="Le Goff G."/>
            <person name="Ouazzani J."/>
            <person name="Kotoulas G."/>
            <person name="Topakas E."/>
        </authorList>
    </citation>
    <scope>NUCLEOTIDE SEQUENCE [LARGE SCALE GENOMIC DNA]</scope>
    <source>
        <strain evidence="14 15">TM138-S3</strain>
    </source>
</reference>
<sequence length="582" mass="62890">MAPSQSSDAAHIAEVKLQRLQGGQASIYFASVIGGLILIFAVAHWSSWLLVRLHLEKAIWWKSCETPRKALRRFLLRRKLLSVTILPERVALVIVYFGVNIGVSFWDIDWHHYTTFANRLGWVSLCNMCLAVFLALKNTPLSPIAGRSYESINVLHRFCGYTTILLMVVHTALYAAGLFGSDYAYLLTSSGTIGADVAGIAMILILLTANGYVRRRKYEFFYIAHTILIITSLITVCYHTSKAARHSLYIALIATALYALDRALRLTRLLYTTLLSPTTATLTPLPSSTSTRVTLSRSLPAVSPGSHASLYIPSLRAFQAHPFTMLNREPVEFVIAARDGFTRRLFEAACEKPGRRVRVGVDGGYGAGPDAGGFERVVLFVGGSGATFALALACEWAGRFGGRGEGEGEGTGGLEVVWSVRGEGHLAGFKRELALLANHPRVTVRVHVTKPSPALEPPCEKPTTQTLTTLEEKLSTQISTTTTTTIEQPTPPSTPPALEPKLPISTHTEALATPNPNLSIHAGRPNIPATLARAASDCSASDRVLVAVCGPAGLADGVREAVARGERKGGPGFVLHAEAFGW</sequence>
<feature type="transmembrane region" description="Helical" evidence="10">
    <location>
        <begin position="158"/>
        <end position="177"/>
    </location>
</feature>
<evidence type="ECO:0000256" key="8">
    <source>
        <dbReference type="ARBA" id="ARBA00023136"/>
    </source>
</evidence>
<feature type="compositionally biased region" description="Pro residues" evidence="9">
    <location>
        <begin position="489"/>
        <end position="498"/>
    </location>
</feature>
<keyword evidence="4" id="KW-0249">Electron transport</keyword>
<dbReference type="PANTHER" id="PTHR32361:SF28">
    <property type="entry name" value="FRP1P"/>
    <property type="match status" value="1"/>
</dbReference>
<proteinExistence type="predicted"/>
<feature type="transmembrane region" description="Helical" evidence="10">
    <location>
        <begin position="27"/>
        <end position="51"/>
    </location>
</feature>
<keyword evidence="15" id="KW-1185">Reference proteome</keyword>
<evidence type="ECO:0000256" key="9">
    <source>
        <dbReference type="SAM" id="MobiDB-lite"/>
    </source>
</evidence>
<dbReference type="SUPFAM" id="SSF52343">
    <property type="entry name" value="Ferredoxin reductase-like, C-terminal NADP-linked domain"/>
    <property type="match status" value="1"/>
</dbReference>
<evidence type="ECO:0000259" key="13">
    <source>
        <dbReference type="Pfam" id="PF08030"/>
    </source>
</evidence>
<feature type="transmembrane region" description="Helical" evidence="10">
    <location>
        <begin position="183"/>
        <end position="208"/>
    </location>
</feature>
<evidence type="ECO:0000313" key="15">
    <source>
        <dbReference type="Proteomes" id="UP000803884"/>
    </source>
</evidence>
<evidence type="ECO:0000256" key="6">
    <source>
        <dbReference type="ARBA" id="ARBA00023002"/>
    </source>
</evidence>